<proteinExistence type="predicted"/>
<dbReference type="Gene3D" id="3.40.50.2000">
    <property type="entry name" value="Glycogen Phosphorylase B"/>
    <property type="match status" value="2"/>
</dbReference>
<keyword evidence="1" id="KW-0328">Glycosyltransferase</keyword>
<dbReference type="AlphaFoldDB" id="A0A2W5FJ23"/>
<dbReference type="GO" id="GO:0016757">
    <property type="term" value="F:glycosyltransferase activity"/>
    <property type="evidence" value="ECO:0007669"/>
    <property type="project" value="UniProtKB-KW"/>
</dbReference>
<accession>A0A2W5FJ23</accession>
<dbReference type="PANTHER" id="PTHR12526:SF510">
    <property type="entry name" value="D-INOSITOL 3-PHOSPHATE GLYCOSYLTRANSFERASE"/>
    <property type="match status" value="1"/>
</dbReference>
<comment type="caution">
    <text evidence="5">The sequence shown here is derived from an EMBL/GenBank/DDBJ whole genome shotgun (WGS) entry which is preliminary data.</text>
</comment>
<dbReference type="InterPro" id="IPR028098">
    <property type="entry name" value="Glyco_trans_4-like_N"/>
</dbReference>
<protein>
    <submittedName>
        <fullName evidence="5">Hexosyltransferase</fullName>
    </submittedName>
</protein>
<evidence type="ECO:0000259" key="4">
    <source>
        <dbReference type="Pfam" id="PF13439"/>
    </source>
</evidence>
<dbReference type="Pfam" id="PF13439">
    <property type="entry name" value="Glyco_transf_4"/>
    <property type="match status" value="1"/>
</dbReference>
<feature type="domain" description="Glycosyl transferase family 1" evidence="3">
    <location>
        <begin position="192"/>
        <end position="348"/>
    </location>
</feature>
<sequence length="373" mass="40174">MRRKIALVVPGGVDRSGEERVIPVLLALIERLAARHEVHVFALQQEDTPGRWTLAGAQIHNAGGQRARERLWRTLRALWQEHGRGGFDVIHALWSGPQGVVAVVAATLLRRPSLVHLTGGELLALPDIGYGGRQHWRGRLREACVLGRATRITATSDPMLQQLAALGHRAQRVPLGVDQRHWPACPPRPREAGRPLQLLHVASLNRVKDPFTLLQALALLAGRGLDFRLAWIGEDTLGGAVQRRAAELGLQARVTFHGFLTQQALRPHLAQADLLVLSSRHEAGPAVLLEAALSGLPCVGTAVGHLAEWAPGAAVAVPVGDAQALATGIERLAADDAERLRLAQAAQRRARAEDADHTASCVLGLYDELAGGR</sequence>
<dbReference type="CDD" id="cd03801">
    <property type="entry name" value="GT4_PimA-like"/>
    <property type="match status" value="1"/>
</dbReference>
<dbReference type="Proteomes" id="UP000249633">
    <property type="component" value="Unassembled WGS sequence"/>
</dbReference>
<keyword evidence="2 5" id="KW-0808">Transferase</keyword>
<dbReference type="Pfam" id="PF00534">
    <property type="entry name" value="Glycos_transf_1"/>
    <property type="match status" value="1"/>
</dbReference>
<name>A0A2W5FJ23_9BURK</name>
<dbReference type="InterPro" id="IPR001296">
    <property type="entry name" value="Glyco_trans_1"/>
</dbReference>
<dbReference type="PANTHER" id="PTHR12526">
    <property type="entry name" value="GLYCOSYLTRANSFERASE"/>
    <property type="match status" value="1"/>
</dbReference>
<dbReference type="SUPFAM" id="SSF53756">
    <property type="entry name" value="UDP-Glycosyltransferase/glycogen phosphorylase"/>
    <property type="match status" value="1"/>
</dbReference>
<evidence type="ECO:0000256" key="2">
    <source>
        <dbReference type="ARBA" id="ARBA00022679"/>
    </source>
</evidence>
<feature type="domain" description="Glycosyltransferase subfamily 4-like N-terminal" evidence="4">
    <location>
        <begin position="24"/>
        <end position="178"/>
    </location>
</feature>
<reference evidence="5 6" key="1">
    <citation type="submission" date="2017-08" db="EMBL/GenBank/DDBJ databases">
        <title>Infants hospitalized years apart are colonized by the same room-sourced microbial strains.</title>
        <authorList>
            <person name="Brooks B."/>
            <person name="Olm M.R."/>
            <person name="Firek B.A."/>
            <person name="Baker R."/>
            <person name="Thomas B.C."/>
            <person name="Morowitz M.J."/>
            <person name="Banfield J.F."/>
        </authorList>
    </citation>
    <scope>NUCLEOTIDE SEQUENCE [LARGE SCALE GENOMIC DNA]</scope>
    <source>
        <strain evidence="5">S2_012_000_R2_81</strain>
    </source>
</reference>
<evidence type="ECO:0000259" key="3">
    <source>
        <dbReference type="Pfam" id="PF00534"/>
    </source>
</evidence>
<organism evidence="5 6">
    <name type="scientific">Roseateles depolymerans</name>
    <dbReference type="NCBI Taxonomy" id="76731"/>
    <lineage>
        <taxon>Bacteria</taxon>
        <taxon>Pseudomonadati</taxon>
        <taxon>Pseudomonadota</taxon>
        <taxon>Betaproteobacteria</taxon>
        <taxon>Burkholderiales</taxon>
        <taxon>Sphaerotilaceae</taxon>
        <taxon>Roseateles</taxon>
    </lineage>
</organism>
<evidence type="ECO:0000313" key="6">
    <source>
        <dbReference type="Proteomes" id="UP000249633"/>
    </source>
</evidence>
<evidence type="ECO:0000256" key="1">
    <source>
        <dbReference type="ARBA" id="ARBA00022676"/>
    </source>
</evidence>
<evidence type="ECO:0000313" key="5">
    <source>
        <dbReference type="EMBL" id="PZP30942.1"/>
    </source>
</evidence>
<gene>
    <name evidence="5" type="ORF">DI603_13485</name>
</gene>
<dbReference type="EMBL" id="QFOD01000012">
    <property type="protein sequence ID" value="PZP30942.1"/>
    <property type="molecule type" value="Genomic_DNA"/>
</dbReference>